<evidence type="ECO:0000259" key="8">
    <source>
        <dbReference type="PROSITE" id="PS50928"/>
    </source>
</evidence>
<feature type="transmembrane region" description="Helical" evidence="7">
    <location>
        <begin position="236"/>
        <end position="257"/>
    </location>
</feature>
<evidence type="ECO:0000256" key="6">
    <source>
        <dbReference type="ARBA" id="ARBA00023136"/>
    </source>
</evidence>
<organism evidence="9 10">
    <name type="scientific">Anaerobacillus alkalidiazotrophicus</name>
    <dbReference type="NCBI Taxonomy" id="472963"/>
    <lineage>
        <taxon>Bacteria</taxon>
        <taxon>Bacillati</taxon>
        <taxon>Bacillota</taxon>
        <taxon>Bacilli</taxon>
        <taxon>Bacillales</taxon>
        <taxon>Bacillaceae</taxon>
        <taxon>Anaerobacillus</taxon>
    </lineage>
</organism>
<keyword evidence="2 7" id="KW-0813">Transport</keyword>
<dbReference type="RefSeq" id="WP_071387891.1">
    <property type="nucleotide sequence ID" value="NZ_MLQS01000001.1"/>
</dbReference>
<dbReference type="PANTHER" id="PTHR43744">
    <property type="entry name" value="ABC TRANSPORTER PERMEASE PROTEIN MG189-RELATED-RELATED"/>
    <property type="match status" value="1"/>
</dbReference>
<evidence type="ECO:0000256" key="3">
    <source>
        <dbReference type="ARBA" id="ARBA00022475"/>
    </source>
</evidence>
<dbReference type="SUPFAM" id="SSF161098">
    <property type="entry name" value="MetI-like"/>
    <property type="match status" value="1"/>
</dbReference>
<feature type="domain" description="ABC transmembrane type-1" evidence="8">
    <location>
        <begin position="66"/>
        <end position="257"/>
    </location>
</feature>
<sequence length="271" mass="31157">MNLKKLWKYAFIVTGGLAILFPLYLTIITAFKTPEETRISFLALPESISFANFIQAIEMTNYVQGFMNSFMITAISIVFIIILGASVSYSIARNQDKKFYRVMYYFFVSGLFVPFQVLMLPLIQQLSSIGMLNKWGLIMLYVTYSLFQSVFLYVAYFKSVPRELEDAAMIDGCGVFRTFWHIIFPMLKPMTVTIAILNIIWIWNDFLMPLVVLSKSSDWTLPLMQYVFESQYSANFNLAFASYLMVLMPVIVVYLFLQRHIIGGVSDGAVK</sequence>
<feature type="transmembrane region" description="Helical" evidence="7">
    <location>
        <begin position="135"/>
        <end position="157"/>
    </location>
</feature>
<comment type="similarity">
    <text evidence="7">Belongs to the binding-protein-dependent transport system permease family.</text>
</comment>
<comment type="subcellular location">
    <subcellularLocation>
        <location evidence="1 7">Cell membrane</location>
        <topology evidence="1 7">Multi-pass membrane protein</topology>
    </subcellularLocation>
</comment>
<gene>
    <name evidence="9" type="ORF">BKP45_00355</name>
</gene>
<dbReference type="OrthoDB" id="9772609at2"/>
<accession>A0A1S2M9A1</accession>
<dbReference type="Gene3D" id="1.10.3720.10">
    <property type="entry name" value="MetI-like"/>
    <property type="match status" value="1"/>
</dbReference>
<keyword evidence="3" id="KW-1003">Cell membrane</keyword>
<dbReference type="CDD" id="cd06261">
    <property type="entry name" value="TM_PBP2"/>
    <property type="match status" value="1"/>
</dbReference>
<dbReference type="GO" id="GO:0005886">
    <property type="term" value="C:plasma membrane"/>
    <property type="evidence" value="ECO:0007669"/>
    <property type="project" value="UniProtKB-SubCell"/>
</dbReference>
<evidence type="ECO:0000256" key="1">
    <source>
        <dbReference type="ARBA" id="ARBA00004651"/>
    </source>
</evidence>
<dbReference type="AlphaFoldDB" id="A0A1S2M9A1"/>
<protein>
    <submittedName>
        <fullName evidence="9">ABC transporter permease</fullName>
    </submittedName>
</protein>
<comment type="caution">
    <text evidence="9">The sequence shown here is derived from an EMBL/GenBank/DDBJ whole genome shotgun (WGS) entry which is preliminary data.</text>
</comment>
<evidence type="ECO:0000256" key="5">
    <source>
        <dbReference type="ARBA" id="ARBA00022989"/>
    </source>
</evidence>
<dbReference type="GO" id="GO:0055085">
    <property type="term" value="P:transmembrane transport"/>
    <property type="evidence" value="ECO:0007669"/>
    <property type="project" value="InterPro"/>
</dbReference>
<keyword evidence="10" id="KW-1185">Reference proteome</keyword>
<evidence type="ECO:0000313" key="9">
    <source>
        <dbReference type="EMBL" id="OIJ21271.1"/>
    </source>
</evidence>
<feature type="transmembrane region" description="Helical" evidence="7">
    <location>
        <begin position="6"/>
        <end position="27"/>
    </location>
</feature>
<dbReference type="Pfam" id="PF00528">
    <property type="entry name" value="BPD_transp_1"/>
    <property type="match status" value="1"/>
</dbReference>
<dbReference type="Proteomes" id="UP000180057">
    <property type="component" value="Unassembled WGS sequence"/>
</dbReference>
<name>A0A1S2M9A1_9BACI</name>
<keyword evidence="5 7" id="KW-1133">Transmembrane helix</keyword>
<dbReference type="InterPro" id="IPR035906">
    <property type="entry name" value="MetI-like_sf"/>
</dbReference>
<keyword evidence="6 7" id="KW-0472">Membrane</keyword>
<reference evidence="9 10" key="1">
    <citation type="submission" date="2016-10" db="EMBL/GenBank/DDBJ databases">
        <title>Draft genome sequences of four alkaliphilic bacteria belonging to the Anaerobacillus genus.</title>
        <authorList>
            <person name="Bassil N.M."/>
            <person name="Lloyd J.R."/>
        </authorList>
    </citation>
    <scope>NUCLEOTIDE SEQUENCE [LARGE SCALE GENOMIC DNA]</scope>
    <source>
        <strain evidence="9 10">DSM 22531</strain>
    </source>
</reference>
<feature type="transmembrane region" description="Helical" evidence="7">
    <location>
        <begin position="69"/>
        <end position="92"/>
    </location>
</feature>
<evidence type="ECO:0000256" key="2">
    <source>
        <dbReference type="ARBA" id="ARBA00022448"/>
    </source>
</evidence>
<proteinExistence type="inferred from homology"/>
<dbReference type="PROSITE" id="PS50928">
    <property type="entry name" value="ABC_TM1"/>
    <property type="match status" value="1"/>
</dbReference>
<evidence type="ECO:0000313" key="10">
    <source>
        <dbReference type="Proteomes" id="UP000180057"/>
    </source>
</evidence>
<feature type="transmembrane region" description="Helical" evidence="7">
    <location>
        <begin position="178"/>
        <end position="203"/>
    </location>
</feature>
<dbReference type="EMBL" id="MLQS01000001">
    <property type="protein sequence ID" value="OIJ21271.1"/>
    <property type="molecule type" value="Genomic_DNA"/>
</dbReference>
<dbReference type="InterPro" id="IPR000515">
    <property type="entry name" value="MetI-like"/>
</dbReference>
<evidence type="ECO:0000256" key="7">
    <source>
        <dbReference type="RuleBase" id="RU363032"/>
    </source>
</evidence>
<feature type="transmembrane region" description="Helical" evidence="7">
    <location>
        <begin position="104"/>
        <end position="123"/>
    </location>
</feature>
<dbReference type="PANTHER" id="PTHR43744:SF12">
    <property type="entry name" value="ABC TRANSPORTER PERMEASE PROTEIN MG189-RELATED"/>
    <property type="match status" value="1"/>
</dbReference>
<keyword evidence="4 7" id="KW-0812">Transmembrane</keyword>
<evidence type="ECO:0000256" key="4">
    <source>
        <dbReference type="ARBA" id="ARBA00022692"/>
    </source>
</evidence>
<dbReference type="STRING" id="472963.BKP45_00355"/>